<comment type="catalytic activity">
    <reaction evidence="1">
        <text>2-(N(omega)-L-arginino)succinate = fumarate + L-arginine</text>
        <dbReference type="Rhea" id="RHEA:24020"/>
        <dbReference type="ChEBI" id="CHEBI:29806"/>
        <dbReference type="ChEBI" id="CHEBI:32682"/>
        <dbReference type="ChEBI" id="CHEBI:57472"/>
        <dbReference type="EC" id="4.3.2.1"/>
    </reaction>
</comment>
<reference evidence="11 12" key="1">
    <citation type="journal article" date="2023" name="Life. Sci Alliance">
        <title>Evolutionary insights into 3D genome organization and epigenetic landscape of Vigna mungo.</title>
        <authorList>
            <person name="Junaid A."/>
            <person name="Singh B."/>
            <person name="Bhatia S."/>
        </authorList>
    </citation>
    <scope>NUCLEOTIDE SEQUENCE [LARGE SCALE GENOMIC DNA]</scope>
    <source>
        <strain evidence="11">Urdbean</strain>
    </source>
</reference>
<dbReference type="CDD" id="cd01359">
    <property type="entry name" value="Argininosuccinate_lyase"/>
    <property type="match status" value="1"/>
</dbReference>
<keyword evidence="5" id="KW-0055">Arginine biosynthesis</keyword>
<protein>
    <recommendedName>
        <fullName evidence="4">argininosuccinate lyase</fullName>
        <ecNumber evidence="4">4.3.2.1</ecNumber>
    </recommendedName>
    <alternativeName>
        <fullName evidence="8">Arginosuccinase</fullName>
    </alternativeName>
</protein>
<dbReference type="InterPro" id="IPR008948">
    <property type="entry name" value="L-Aspartase-like"/>
</dbReference>
<dbReference type="EC" id="4.3.2.1" evidence="4"/>
<dbReference type="InterPro" id="IPR020557">
    <property type="entry name" value="Fumarate_lyase_CS"/>
</dbReference>
<evidence type="ECO:0000256" key="6">
    <source>
        <dbReference type="ARBA" id="ARBA00022605"/>
    </source>
</evidence>
<sequence>MVFTATLCSSFSSAPSSSSRYSLSATPSYCAFPPRRFATPRMGPSPAQAQAQAQSKEAKLWGGRFKEGVTDAVERFTESISFDKQLYKQDIKGSRAHASMLAHQGLISASDRDSILEGLEEIERRIENGEFNWRADREDVHMNIEAALTDMIGEPAKKLHTARSRNDQVLTDFRLWCRDAIDGILVSMKQLQVSLLTLALRNEGLIVPGYTHLQRAQPVLLQHLLLAYVEEHCVYDVFIVVIILKMYVLSDLFTHLIKEVIRILGRLVDCRARMNFCPLGACALAGTGLPIDRFMTSEALGFTAPLRNSIDAVSDRDFVLEFLSANAITAVHLSRLGEEWVLWASEEFGFITPSDSVSTGSSIMPQKKNPDPMELVRGKSARVIGDLVTLLTLCKGLPHAYNRDLQEDKEPVFDSVKTILGMLEVSAEFALNISFNRERIQKALPAGHLDATTLADYLVNKGVPFRTSHDIAGKSVALCTLKNCQLLDLSLDELRSINPVFEEDVYDFLGVENAIQKFVSYGSTGSACVASQIDYWMKKLEMK</sequence>
<evidence type="ECO:0000256" key="7">
    <source>
        <dbReference type="ARBA" id="ARBA00023239"/>
    </source>
</evidence>
<keyword evidence="7" id="KW-0456">Lyase</keyword>
<dbReference type="Gene3D" id="1.10.40.30">
    <property type="entry name" value="Fumarase/aspartase (C-terminal domain)"/>
    <property type="match status" value="1"/>
</dbReference>
<dbReference type="PANTHER" id="PTHR43814:SF1">
    <property type="entry name" value="ARGININOSUCCINATE LYASE"/>
    <property type="match status" value="1"/>
</dbReference>
<dbReference type="InterPro" id="IPR000362">
    <property type="entry name" value="Fumarate_lyase_fam"/>
</dbReference>
<dbReference type="InterPro" id="IPR024083">
    <property type="entry name" value="Fumarase/histidase_N"/>
</dbReference>
<evidence type="ECO:0000259" key="9">
    <source>
        <dbReference type="Pfam" id="PF00206"/>
    </source>
</evidence>
<gene>
    <name evidence="11" type="ORF">V8G54_008880</name>
</gene>
<dbReference type="InterPro" id="IPR022761">
    <property type="entry name" value="Fumarate_lyase_N"/>
</dbReference>
<dbReference type="FunFam" id="1.20.200.10:FF:000019">
    <property type="entry name" value="Argininosuccinate lyase chloroplastic"/>
    <property type="match status" value="1"/>
</dbReference>
<dbReference type="Pfam" id="PF14698">
    <property type="entry name" value="ASL_C2"/>
    <property type="match status" value="1"/>
</dbReference>
<dbReference type="GO" id="GO:0042450">
    <property type="term" value="P:L-arginine biosynthetic process via ornithine"/>
    <property type="evidence" value="ECO:0007669"/>
    <property type="project" value="InterPro"/>
</dbReference>
<feature type="domain" description="Fumarate lyase N-terminal" evidence="9">
    <location>
        <begin position="63"/>
        <end position="231"/>
    </location>
</feature>
<dbReference type="PRINTS" id="PR00145">
    <property type="entry name" value="ARGSUCLYASE"/>
</dbReference>
<keyword evidence="6" id="KW-0028">Amino-acid biosynthesis</keyword>
<dbReference type="InterPro" id="IPR029419">
    <property type="entry name" value="Arg_succ_lyase_C"/>
</dbReference>
<dbReference type="FunFam" id="1.10.275.10:FF:000013">
    <property type="entry name" value="Argininosuccinate lyase"/>
    <property type="match status" value="1"/>
</dbReference>
<dbReference type="InterPro" id="IPR009049">
    <property type="entry name" value="Argininosuccinate_lyase"/>
</dbReference>
<organism evidence="11 12">
    <name type="scientific">Vigna mungo</name>
    <name type="common">Black gram</name>
    <name type="synonym">Phaseolus mungo</name>
    <dbReference type="NCBI Taxonomy" id="3915"/>
    <lineage>
        <taxon>Eukaryota</taxon>
        <taxon>Viridiplantae</taxon>
        <taxon>Streptophyta</taxon>
        <taxon>Embryophyta</taxon>
        <taxon>Tracheophyta</taxon>
        <taxon>Spermatophyta</taxon>
        <taxon>Magnoliopsida</taxon>
        <taxon>eudicotyledons</taxon>
        <taxon>Gunneridae</taxon>
        <taxon>Pentapetalae</taxon>
        <taxon>rosids</taxon>
        <taxon>fabids</taxon>
        <taxon>Fabales</taxon>
        <taxon>Fabaceae</taxon>
        <taxon>Papilionoideae</taxon>
        <taxon>50 kb inversion clade</taxon>
        <taxon>NPAAA clade</taxon>
        <taxon>indigoferoid/millettioid clade</taxon>
        <taxon>Phaseoleae</taxon>
        <taxon>Vigna</taxon>
    </lineage>
</organism>
<dbReference type="GO" id="GO:0004056">
    <property type="term" value="F:argininosuccinate lyase activity"/>
    <property type="evidence" value="ECO:0007669"/>
    <property type="project" value="UniProtKB-EC"/>
</dbReference>
<evidence type="ECO:0000256" key="3">
    <source>
        <dbReference type="ARBA" id="ARBA00010755"/>
    </source>
</evidence>
<evidence type="ECO:0000256" key="2">
    <source>
        <dbReference type="ARBA" id="ARBA00004941"/>
    </source>
</evidence>
<dbReference type="PANTHER" id="PTHR43814">
    <property type="entry name" value="ARGININOSUCCINATE LYASE"/>
    <property type="match status" value="1"/>
</dbReference>
<comment type="similarity">
    <text evidence="3">Belongs to the lyase 1 family. Argininosuccinate lyase subfamily.</text>
</comment>
<dbReference type="PRINTS" id="PR00149">
    <property type="entry name" value="FUMRATELYASE"/>
</dbReference>
<evidence type="ECO:0000256" key="4">
    <source>
        <dbReference type="ARBA" id="ARBA00012338"/>
    </source>
</evidence>
<dbReference type="HAMAP" id="MF_00006">
    <property type="entry name" value="Arg_succ_lyase"/>
    <property type="match status" value="1"/>
</dbReference>
<evidence type="ECO:0000256" key="5">
    <source>
        <dbReference type="ARBA" id="ARBA00022571"/>
    </source>
</evidence>
<accession>A0AAQ3S9L2</accession>
<evidence type="ECO:0000313" key="12">
    <source>
        <dbReference type="Proteomes" id="UP001374535"/>
    </source>
</evidence>
<evidence type="ECO:0000256" key="8">
    <source>
        <dbReference type="ARBA" id="ARBA00032749"/>
    </source>
</evidence>
<evidence type="ECO:0000313" key="11">
    <source>
        <dbReference type="EMBL" id="WVZ21558.1"/>
    </source>
</evidence>
<keyword evidence="12" id="KW-1185">Reference proteome</keyword>
<proteinExistence type="inferred from homology"/>
<feature type="domain" description="Fumarate lyase N-terminal" evidence="9">
    <location>
        <begin position="260"/>
        <end position="385"/>
    </location>
</feature>
<comment type="pathway">
    <text evidence="2">Amino-acid biosynthesis; L-arginine biosynthesis; L-arginine from L-ornithine and carbamoyl phosphate: step 3/3.</text>
</comment>
<dbReference type="SUPFAM" id="SSF48557">
    <property type="entry name" value="L-aspartase-like"/>
    <property type="match status" value="2"/>
</dbReference>
<dbReference type="Gene3D" id="1.20.200.10">
    <property type="entry name" value="Fumarase/aspartase (Central domain)"/>
    <property type="match status" value="2"/>
</dbReference>
<evidence type="ECO:0000256" key="1">
    <source>
        <dbReference type="ARBA" id="ARBA00000985"/>
    </source>
</evidence>
<feature type="domain" description="Argininosuccinate lyase C-terminal" evidence="10">
    <location>
        <begin position="449"/>
        <end position="515"/>
    </location>
</feature>
<dbReference type="AlphaFoldDB" id="A0AAQ3S9L2"/>
<dbReference type="PROSITE" id="PS00163">
    <property type="entry name" value="FUMARATE_LYASES"/>
    <property type="match status" value="1"/>
</dbReference>
<dbReference type="FunFam" id="1.10.40.30:FF:000001">
    <property type="entry name" value="Argininosuccinate lyase"/>
    <property type="match status" value="1"/>
</dbReference>
<dbReference type="Pfam" id="PF00206">
    <property type="entry name" value="Lyase_1"/>
    <property type="match status" value="2"/>
</dbReference>
<dbReference type="Gene3D" id="1.10.275.10">
    <property type="entry name" value="Fumarase/aspartase (N-terminal domain)"/>
    <property type="match status" value="2"/>
</dbReference>
<dbReference type="NCBIfam" id="TIGR00838">
    <property type="entry name" value="argH"/>
    <property type="match status" value="1"/>
</dbReference>
<dbReference type="GO" id="GO:0005829">
    <property type="term" value="C:cytosol"/>
    <property type="evidence" value="ECO:0007669"/>
    <property type="project" value="TreeGrafter"/>
</dbReference>
<name>A0AAQ3S9L2_VIGMU</name>
<dbReference type="Proteomes" id="UP001374535">
    <property type="component" value="Chromosome 2"/>
</dbReference>
<dbReference type="EMBL" id="CP144699">
    <property type="protein sequence ID" value="WVZ21558.1"/>
    <property type="molecule type" value="Genomic_DNA"/>
</dbReference>
<evidence type="ECO:0000259" key="10">
    <source>
        <dbReference type="Pfam" id="PF14698"/>
    </source>
</evidence>